<dbReference type="EC" id="1.8.1.8" evidence="2"/>
<protein>
    <submittedName>
        <fullName evidence="2">Cytochrome c-type biogenesis protein DsbD</fullName>
        <ecNumber evidence="2">1.8.1.8</ecNumber>
    </submittedName>
</protein>
<dbReference type="Proteomes" id="UP000029643">
    <property type="component" value="Unassembled WGS sequence"/>
</dbReference>
<dbReference type="AlphaFoldDB" id="A0A090WMW8"/>
<evidence type="ECO:0000313" key="2">
    <source>
        <dbReference type="EMBL" id="GAL78346.1"/>
    </source>
</evidence>
<proteinExistence type="predicted"/>
<organism evidence="2 3">
    <name type="scientific">Algibacter lectus</name>
    <dbReference type="NCBI Taxonomy" id="221126"/>
    <lineage>
        <taxon>Bacteria</taxon>
        <taxon>Pseudomonadati</taxon>
        <taxon>Bacteroidota</taxon>
        <taxon>Flavobacteriia</taxon>
        <taxon>Flavobacteriales</taxon>
        <taxon>Flavobacteriaceae</taxon>
        <taxon>Algibacter</taxon>
    </lineage>
</organism>
<dbReference type="RefSeq" id="WP_042495923.1">
    <property type="nucleotide sequence ID" value="NZ_BBNU01000002.1"/>
</dbReference>
<accession>A0A090WMW8</accession>
<name>A0A090WMW8_9FLAO</name>
<keyword evidence="2" id="KW-0560">Oxidoreductase</keyword>
<comment type="caution">
    <text evidence="2">The sequence shown here is derived from an EMBL/GenBank/DDBJ whole genome shotgun (WGS) entry which is preliminary data.</text>
</comment>
<evidence type="ECO:0000313" key="3">
    <source>
        <dbReference type="Proteomes" id="UP000029643"/>
    </source>
</evidence>
<dbReference type="Gene3D" id="2.60.40.1250">
    <property type="entry name" value="Thiol:disulfide interchange protein DsbD, N-terminal domain"/>
    <property type="match status" value="1"/>
</dbReference>
<sequence>MKTIFIIITVLTLNISQAQILEPVKWETLVNRVSDTEFDLISTATIDAGWHLYAQTVPEGGPIATSFSFVGNGKFLKKGNTKEGEGHVVDDPIFGMKIKYFDNKAIFKQRIKVKTKKSFTVEGVVNFMVCNDIRCLAPTEEDLLFTVD</sequence>
<dbReference type="STRING" id="221126.SAMN04489722_105308"/>
<dbReference type="InterPro" id="IPR036929">
    <property type="entry name" value="DsbDN_sf"/>
</dbReference>
<dbReference type="InterPro" id="IPR028250">
    <property type="entry name" value="DsbDN"/>
</dbReference>
<dbReference type="GO" id="GO:0047134">
    <property type="term" value="F:protein-disulfide reductase [NAD(P)H] activity"/>
    <property type="evidence" value="ECO:0007669"/>
    <property type="project" value="UniProtKB-EC"/>
</dbReference>
<dbReference type="Pfam" id="PF11412">
    <property type="entry name" value="DsbD_N"/>
    <property type="match status" value="1"/>
</dbReference>
<dbReference type="EMBL" id="BBNU01000002">
    <property type="protein sequence ID" value="GAL78346.1"/>
    <property type="molecule type" value="Genomic_DNA"/>
</dbReference>
<feature type="domain" description="Thiol:disulfide interchange protein DsbD N-terminal" evidence="1">
    <location>
        <begin position="32"/>
        <end position="142"/>
    </location>
</feature>
<reference evidence="2 3" key="1">
    <citation type="journal article" date="2014" name="Genome Announc.">
        <title>Draft Genome Sequences of Marine Flavobacterium Algibacter lectus Strains SS8 and NR4.</title>
        <authorList>
            <person name="Takatani N."/>
            <person name="Nakanishi M."/>
            <person name="Meirelles P."/>
            <person name="Mino S."/>
            <person name="Suda W."/>
            <person name="Oshima K."/>
            <person name="Hattori M."/>
            <person name="Ohkuma M."/>
            <person name="Hosokawa M."/>
            <person name="Miyashita K."/>
            <person name="Thompson F.L."/>
            <person name="Niwa A."/>
            <person name="Sawabe T."/>
            <person name="Sawabe T."/>
        </authorList>
    </citation>
    <scope>NUCLEOTIDE SEQUENCE [LARGE SCALE GENOMIC DNA]</scope>
    <source>
        <strain evidence="3">JCM19274</strain>
    </source>
</reference>
<gene>
    <name evidence="2" type="ORF">JCM19274_4845</name>
</gene>
<evidence type="ECO:0000259" key="1">
    <source>
        <dbReference type="Pfam" id="PF11412"/>
    </source>
</evidence>